<evidence type="ECO:0000313" key="4">
    <source>
        <dbReference type="EMBL" id="EAT15998.1"/>
    </source>
</evidence>
<dbReference type="Pfam" id="PF12146">
    <property type="entry name" value="Hydrolase_4"/>
    <property type="match status" value="1"/>
</dbReference>
<evidence type="ECO:0000259" key="3">
    <source>
        <dbReference type="Pfam" id="PF12146"/>
    </source>
</evidence>
<dbReference type="GO" id="GO:0047372">
    <property type="term" value="F:monoacylglycerol lipase activity"/>
    <property type="evidence" value="ECO:0007669"/>
    <property type="project" value="TreeGrafter"/>
</dbReference>
<dbReference type="InterPro" id="IPR050960">
    <property type="entry name" value="AB_hydrolase_4_sf"/>
</dbReference>
<feature type="active site" description="Charge relay system" evidence="2">
    <location>
        <position position="135"/>
    </location>
</feature>
<dbReference type="Proteomes" id="UP000005695">
    <property type="component" value="Unassembled WGS sequence"/>
</dbReference>
<reference evidence="4" key="1">
    <citation type="submission" date="2006-05" db="EMBL/GenBank/DDBJ databases">
        <title>Annotation of the draft genome assembly of Desulfuromonas acetoxidans DSM 684.</title>
        <authorList>
            <consortium name="US DOE Joint Genome Institute (JGI-ORNL)"/>
            <person name="Larimer F."/>
            <person name="Land M."/>
            <person name="Hauser L."/>
        </authorList>
    </citation>
    <scope>NUCLEOTIDE SEQUENCE [LARGE SCALE GENOMIC DNA]</scope>
    <source>
        <strain evidence="4">DSM 684</strain>
    </source>
</reference>
<organism evidence="4 5">
    <name type="scientific">Desulfuromonas acetoxidans (strain DSM 684 / 11070)</name>
    <dbReference type="NCBI Taxonomy" id="281689"/>
    <lineage>
        <taxon>Bacteria</taxon>
        <taxon>Pseudomonadati</taxon>
        <taxon>Thermodesulfobacteriota</taxon>
        <taxon>Desulfuromonadia</taxon>
        <taxon>Desulfuromonadales</taxon>
        <taxon>Desulfuromonadaceae</taxon>
        <taxon>Desulfuromonas</taxon>
    </lineage>
</organism>
<feature type="domain" description="Serine aminopeptidase S33" evidence="3">
    <location>
        <begin position="54"/>
        <end position="264"/>
    </location>
</feature>
<evidence type="ECO:0000313" key="5">
    <source>
        <dbReference type="Proteomes" id="UP000005695"/>
    </source>
</evidence>
<dbReference type="InterPro" id="IPR029058">
    <property type="entry name" value="AB_hydrolase_fold"/>
</dbReference>
<dbReference type="PANTHER" id="PTHR10794:SF94">
    <property type="entry name" value="ESTERASE YHET-RELATED"/>
    <property type="match status" value="1"/>
</dbReference>
<protein>
    <submittedName>
        <fullName evidence="4">Alpha/beta hydrolase fold</fullName>
    </submittedName>
</protein>
<reference evidence="4" key="2">
    <citation type="submission" date="2006-05" db="EMBL/GenBank/DDBJ databases">
        <title>Sequencing of the draft genome and assembly of Desulfuromonas acetoxidans DSM 684.</title>
        <authorList>
            <consortium name="US DOE Joint Genome Institute (JGI-PGF)"/>
            <person name="Copeland A."/>
            <person name="Lucas S."/>
            <person name="Lapidus A."/>
            <person name="Barry K."/>
            <person name="Detter J.C."/>
            <person name="Glavina del Rio T."/>
            <person name="Hammon N."/>
            <person name="Israni S."/>
            <person name="Dalin E."/>
            <person name="Tice H."/>
            <person name="Bruce D."/>
            <person name="Pitluck S."/>
            <person name="Richardson P."/>
        </authorList>
    </citation>
    <scope>NUCLEOTIDE SEQUENCE [LARGE SCALE GENOMIC DNA]</scope>
    <source>
        <strain evidence="4">DSM 684</strain>
    </source>
</reference>
<name>Q1K0E3_DESA6</name>
<dbReference type="RefSeq" id="WP_005999856.1">
    <property type="nucleotide sequence ID" value="NZ_AAEW02000007.1"/>
</dbReference>
<dbReference type="Gene3D" id="3.40.50.1820">
    <property type="entry name" value="alpha/beta hydrolase"/>
    <property type="match status" value="1"/>
</dbReference>
<accession>Q1K0E3</accession>
<dbReference type="SUPFAM" id="SSF53474">
    <property type="entry name" value="alpha/beta-Hydrolases"/>
    <property type="match status" value="1"/>
</dbReference>
<keyword evidence="4" id="KW-0378">Hydrolase</keyword>
<dbReference type="PANTHER" id="PTHR10794">
    <property type="entry name" value="ABHYDROLASE DOMAIN-CONTAINING PROTEIN"/>
    <property type="match status" value="1"/>
</dbReference>
<dbReference type="ESTHER" id="desac-q1k0e3">
    <property type="family name" value="abh_upf0017"/>
</dbReference>
<dbReference type="OrthoDB" id="332676at2"/>
<dbReference type="AlphaFoldDB" id="Q1K0E3"/>
<dbReference type="GO" id="GO:0034338">
    <property type="term" value="F:short-chain carboxylesterase activity"/>
    <property type="evidence" value="ECO:0007669"/>
    <property type="project" value="TreeGrafter"/>
</dbReference>
<comment type="similarity">
    <text evidence="1">Belongs to the AB hydrolase superfamily. AB hydrolase 4 family.</text>
</comment>
<dbReference type="InterPro" id="IPR022742">
    <property type="entry name" value="Hydrolase_4"/>
</dbReference>
<gene>
    <name evidence="4" type="ORF">Dace_2298</name>
</gene>
<evidence type="ECO:0000256" key="1">
    <source>
        <dbReference type="ARBA" id="ARBA00010884"/>
    </source>
</evidence>
<comment type="caution">
    <text evidence="4">The sequence shown here is derived from an EMBL/GenBank/DDBJ whole genome shotgun (WGS) entry which is preliminary data.</text>
</comment>
<dbReference type="PIRSF" id="PIRSF005211">
    <property type="entry name" value="Ab_hydro_YheT"/>
    <property type="match status" value="1"/>
</dbReference>
<feature type="active site" description="Charge relay system" evidence="2">
    <location>
        <position position="291"/>
    </location>
</feature>
<sequence length="340" mass="38482">MTVYSPPFYLRNGHLQTIYPTLFRKLGMPAYQRERITTADDDFLDLDWACVGGKTLVILCHGLEGNSTRDYIKGMVKAVNDQGLDALAWNYRGCSAEPNRQKIMYHNGATYDLNTVIQHAAGTQHYAHIFVIGFSMGGNLALLYAGQQAENIHHLIRGIIGFSVPCELSHSSRALEHPACTIYMKRFLIKLHKKLQSKSSQFPNDIIIDNYHQIKTFKQFDDRYTAPLHGFTDAEDYWHRCSCNRHLTHIRVPTLIVNALDDPFLLDDCYPHALVSANHHLTLETPSHGGHVGFILPGTTYWSEQRALSFIEQQLRSLSTCLTTPQNSAISRTLSDCCDD</sequence>
<feature type="active site" description="Charge relay system" evidence="2">
    <location>
        <position position="262"/>
    </location>
</feature>
<proteinExistence type="inferred from homology"/>
<dbReference type="InterPro" id="IPR012020">
    <property type="entry name" value="ABHD4"/>
</dbReference>
<keyword evidence="5" id="KW-1185">Reference proteome</keyword>
<evidence type="ECO:0000256" key="2">
    <source>
        <dbReference type="PIRSR" id="PIRSR005211-1"/>
    </source>
</evidence>
<dbReference type="EMBL" id="AAEW02000007">
    <property type="protein sequence ID" value="EAT15998.1"/>
    <property type="molecule type" value="Genomic_DNA"/>
</dbReference>